<dbReference type="OrthoDB" id="413313at2759"/>
<keyword evidence="5" id="KW-0472">Membrane</keyword>
<dbReference type="STRING" id="984485.A0A1E4RGY4"/>
<proteinExistence type="predicted"/>
<keyword evidence="2" id="KW-0812">Transmembrane</keyword>
<dbReference type="AlphaFoldDB" id="A0A1E4RGY4"/>
<evidence type="ECO:0000313" key="7">
    <source>
        <dbReference type="Proteomes" id="UP000095085"/>
    </source>
</evidence>
<sequence>MINVGIGDTNSRKNQKLLSEINSNNTISIKLTKHLNELNAFTKEFLSQQAPILMNYSNTANEEIDQLQNVFQEVYSLYQVDKSKVKKLPSLAQLKSLRTNLGDFQTNKVDPLSISLTNFINYYTLIGINQELSTTLIYRTIVNYNQINYWTDLQESNLLKLVYGIQILPIEIWNLSQGILLQSKEKLKLSNYDRFLAIAKSSFVDFVKDSVRLTNPINFLQKKESMREVIGRIIYSPVQMINKRITAKIELINKQLEINYEQLGLLMKNLPIDILQNEKFTKEIEFESNLKILEKISDLELLISSNSINQRINTLTDRINKMSQYHEHLLATQKPGILIRYWPMLLILIKYGPLQSINLFQNRKLICQWIQHNLIDTIIGFWTNWVITPLTNMFGILRNDEMNELSITSKESLKSDLDSLERMVIDYAVDYNKTDESDELKLQIHNAVNQGDLTILMSNYEQDLKNPIKSLVKGSLVRALLIQIQKTKVDGGLAINGIDKLLKSQQLVFGVVSISPSIFIIYQLYNQLISKRNERGLIINGENVKFICLKSLNNIEKLIIKKDDNLIDDGKIFIEIINLIIQSEKVIPKQLKSEWISDLNALNEDATSTDDKLKNINRIWNLYGAYFR</sequence>
<keyword evidence="3" id="KW-1133">Transmembrane helix</keyword>
<keyword evidence="4" id="KW-0496">Mitochondrion</keyword>
<reference evidence="7" key="1">
    <citation type="submission" date="2016-05" db="EMBL/GenBank/DDBJ databases">
        <title>Comparative genomics of biotechnologically important yeasts.</title>
        <authorList>
            <consortium name="DOE Joint Genome Institute"/>
            <person name="Riley R."/>
            <person name="Haridas S."/>
            <person name="Wolfe K.H."/>
            <person name="Lopes M.R."/>
            <person name="Hittinger C.T."/>
            <person name="Goker M."/>
            <person name="Salamov A."/>
            <person name="Wisecaver J."/>
            <person name="Long T.M."/>
            <person name="Aerts A.L."/>
            <person name="Barry K."/>
            <person name="Choi C."/>
            <person name="Clum A."/>
            <person name="Coughlan A.Y."/>
            <person name="Deshpande S."/>
            <person name="Douglass A.P."/>
            <person name="Hanson S.J."/>
            <person name="Klenk H.-P."/>
            <person name="Labutti K."/>
            <person name="Lapidus A."/>
            <person name="Lindquist E."/>
            <person name="Lipzen A."/>
            <person name="Meier-Kolthoff J.P."/>
            <person name="Ohm R.A."/>
            <person name="Otillar R.P."/>
            <person name="Pangilinan J."/>
            <person name="Peng Y."/>
            <person name="Rokas A."/>
            <person name="Rosa C.A."/>
            <person name="Scheuner C."/>
            <person name="Sibirny A.A."/>
            <person name="Slot J.C."/>
            <person name="Stielow J.B."/>
            <person name="Sun H."/>
            <person name="Kurtzman C.P."/>
            <person name="Blackwell M."/>
            <person name="Grigoriev I.V."/>
            <person name="Jeffries T.W."/>
        </authorList>
    </citation>
    <scope>NUCLEOTIDE SEQUENCE [LARGE SCALE GENOMIC DNA]</scope>
    <source>
        <strain evidence="7">NRRL Y-1933</strain>
    </source>
</reference>
<organism evidence="6 7">
    <name type="scientific">Hyphopichia burtonii NRRL Y-1933</name>
    <dbReference type="NCBI Taxonomy" id="984485"/>
    <lineage>
        <taxon>Eukaryota</taxon>
        <taxon>Fungi</taxon>
        <taxon>Dikarya</taxon>
        <taxon>Ascomycota</taxon>
        <taxon>Saccharomycotina</taxon>
        <taxon>Pichiomycetes</taxon>
        <taxon>Debaryomycetaceae</taxon>
        <taxon>Hyphopichia</taxon>
    </lineage>
</organism>
<evidence type="ECO:0000256" key="2">
    <source>
        <dbReference type="ARBA" id="ARBA00022692"/>
    </source>
</evidence>
<dbReference type="Proteomes" id="UP000095085">
    <property type="component" value="Unassembled WGS sequence"/>
</dbReference>
<accession>A0A1E4RGY4</accession>
<dbReference type="GeneID" id="30994317"/>
<dbReference type="EMBL" id="KV454542">
    <property type="protein sequence ID" value="ODV66476.1"/>
    <property type="molecule type" value="Genomic_DNA"/>
</dbReference>
<keyword evidence="7" id="KW-1185">Reference proteome</keyword>
<dbReference type="PANTHER" id="PTHR28234:SF1">
    <property type="entry name" value="NUCLEAR CONTROL OF ATPASE PROTEIN 2"/>
    <property type="match status" value="1"/>
</dbReference>
<dbReference type="Pfam" id="PF08637">
    <property type="entry name" value="NCA2"/>
    <property type="match status" value="1"/>
</dbReference>
<name>A0A1E4RGY4_9ASCO</name>
<dbReference type="PANTHER" id="PTHR28234">
    <property type="entry name" value="NUCLEAR CONTROL OF ATPASE PROTEIN 2"/>
    <property type="match status" value="1"/>
</dbReference>
<comment type="subcellular location">
    <subcellularLocation>
        <location evidence="1">Mitochondrion membrane</location>
        <topology evidence="1">Multi-pass membrane protein</topology>
    </subcellularLocation>
</comment>
<dbReference type="InterPro" id="IPR013946">
    <property type="entry name" value="NCA2-like"/>
</dbReference>
<dbReference type="GO" id="GO:0005741">
    <property type="term" value="C:mitochondrial outer membrane"/>
    <property type="evidence" value="ECO:0007669"/>
    <property type="project" value="TreeGrafter"/>
</dbReference>
<dbReference type="RefSeq" id="XP_020075543.1">
    <property type="nucleotide sequence ID" value="XM_020219767.1"/>
</dbReference>
<evidence type="ECO:0000256" key="4">
    <source>
        <dbReference type="ARBA" id="ARBA00023128"/>
    </source>
</evidence>
<evidence type="ECO:0000313" key="6">
    <source>
        <dbReference type="EMBL" id="ODV66476.1"/>
    </source>
</evidence>
<gene>
    <name evidence="6" type="ORF">HYPBUDRAFT_140875</name>
</gene>
<evidence type="ECO:0000256" key="5">
    <source>
        <dbReference type="ARBA" id="ARBA00023136"/>
    </source>
</evidence>
<evidence type="ECO:0000256" key="1">
    <source>
        <dbReference type="ARBA" id="ARBA00004225"/>
    </source>
</evidence>
<protein>
    <submittedName>
        <fullName evidence="6">NCA2-domain-containing protein</fullName>
    </submittedName>
</protein>
<evidence type="ECO:0000256" key="3">
    <source>
        <dbReference type="ARBA" id="ARBA00022989"/>
    </source>
</evidence>